<keyword evidence="3" id="KW-1015">Disulfide bond</keyword>
<dbReference type="AlphaFoldDB" id="A0A7S4FZ94"/>
<evidence type="ECO:0000259" key="6">
    <source>
        <dbReference type="PROSITE" id="PS51767"/>
    </source>
</evidence>
<dbReference type="Pfam" id="PF00026">
    <property type="entry name" value="Asp"/>
    <property type="match status" value="1"/>
</dbReference>
<feature type="disulfide bond" evidence="3">
    <location>
        <begin position="109"/>
        <end position="114"/>
    </location>
</feature>
<feature type="active site" evidence="2">
    <location>
        <position position="286"/>
    </location>
</feature>
<proteinExistence type="inferred from homology"/>
<dbReference type="PROSITE" id="PS51767">
    <property type="entry name" value="PEPTIDASE_A1"/>
    <property type="match status" value="1"/>
</dbReference>
<dbReference type="EMBL" id="HBJA01089662">
    <property type="protein sequence ID" value="CAE0820014.1"/>
    <property type="molecule type" value="Transcribed_RNA"/>
</dbReference>
<evidence type="ECO:0000256" key="4">
    <source>
        <dbReference type="RuleBase" id="RU000454"/>
    </source>
</evidence>
<comment type="similarity">
    <text evidence="1 4">Belongs to the peptidase A1 family.</text>
</comment>
<keyword evidence="4" id="KW-0378">Hydrolase</keyword>
<gene>
    <name evidence="7" type="ORF">EGYM00163_LOCUS31184</name>
</gene>
<dbReference type="InterPro" id="IPR001461">
    <property type="entry name" value="Aspartic_peptidase_A1"/>
</dbReference>
<accession>A0A7S4FZ94</accession>
<dbReference type="PANTHER" id="PTHR47966:SF51">
    <property type="entry name" value="BETA-SITE APP-CLEAVING ENZYME, ISOFORM A-RELATED"/>
    <property type="match status" value="1"/>
</dbReference>
<feature type="chain" id="PRO_5030622228" description="Peptidase A1 domain-containing protein" evidence="5">
    <location>
        <begin position="19"/>
        <end position="385"/>
    </location>
</feature>
<dbReference type="InterPro" id="IPR021109">
    <property type="entry name" value="Peptidase_aspartic_dom_sf"/>
</dbReference>
<feature type="disulfide bond" evidence="3">
    <location>
        <begin position="312"/>
        <end position="345"/>
    </location>
</feature>
<name>A0A7S4FZ94_9EUGL</name>
<reference evidence="7" key="1">
    <citation type="submission" date="2021-01" db="EMBL/GenBank/DDBJ databases">
        <authorList>
            <person name="Corre E."/>
            <person name="Pelletier E."/>
            <person name="Niang G."/>
            <person name="Scheremetjew M."/>
            <person name="Finn R."/>
            <person name="Kale V."/>
            <person name="Holt S."/>
            <person name="Cochrane G."/>
            <person name="Meng A."/>
            <person name="Brown T."/>
            <person name="Cohen L."/>
        </authorList>
    </citation>
    <scope>NUCLEOTIDE SEQUENCE</scope>
    <source>
        <strain evidence="7">CCMP1594</strain>
    </source>
</reference>
<dbReference type="InterPro" id="IPR033121">
    <property type="entry name" value="PEPTIDASE_A1"/>
</dbReference>
<dbReference type="GO" id="GO:0004190">
    <property type="term" value="F:aspartic-type endopeptidase activity"/>
    <property type="evidence" value="ECO:0007669"/>
    <property type="project" value="UniProtKB-KW"/>
</dbReference>
<sequence>MRTFTALLLLCLVTWAHSKFTWPLRRSTPRTPQERVAYFKGLARRAIRPTHRGYAGPLGDAHSENPVDHLKNFEDVEYLADITIGDPRQKFTMVMDTGSSNLWVSGDSCTDLGCSKMHKFHPGASKAFVKVPKAFSIQYGTGSCAGFLAADTVSNSADGPRIRNQTFGLATTVADFFVNSSIDGIWGLGLKQLAVDGVTPPLDNMYAQGIVSKRLLGIKLSSDKSGSLIDFGFVDDSKYAGDLNWYPYKRFMFQYAYYLIGFKSIDVAGETVISHCGLLGCQGLLDTGTSLIVGSPDQINPILDALQISEDCSNYDNGPVLTIRIGDEKYDIPSNVYTLREGNVCAPGLQAAQGMPFMIFGDTFLRTVYAVFDNDNYRAGLAPQK</sequence>
<keyword evidence="5" id="KW-0732">Signal</keyword>
<dbReference type="PROSITE" id="PS00141">
    <property type="entry name" value="ASP_PROTEASE"/>
    <property type="match status" value="1"/>
</dbReference>
<organism evidence="7">
    <name type="scientific">Eutreptiella gymnastica</name>
    <dbReference type="NCBI Taxonomy" id="73025"/>
    <lineage>
        <taxon>Eukaryota</taxon>
        <taxon>Discoba</taxon>
        <taxon>Euglenozoa</taxon>
        <taxon>Euglenida</taxon>
        <taxon>Spirocuta</taxon>
        <taxon>Euglenophyceae</taxon>
        <taxon>Eutreptiales</taxon>
        <taxon>Eutreptiaceae</taxon>
        <taxon>Eutreptiella</taxon>
    </lineage>
</organism>
<dbReference type="PANTHER" id="PTHR47966">
    <property type="entry name" value="BETA-SITE APP-CLEAVING ENZYME, ISOFORM A-RELATED"/>
    <property type="match status" value="1"/>
</dbReference>
<dbReference type="InterPro" id="IPR001969">
    <property type="entry name" value="Aspartic_peptidase_AS"/>
</dbReference>
<dbReference type="GO" id="GO:0006508">
    <property type="term" value="P:proteolysis"/>
    <property type="evidence" value="ECO:0007669"/>
    <property type="project" value="UniProtKB-KW"/>
</dbReference>
<evidence type="ECO:0000256" key="3">
    <source>
        <dbReference type="PIRSR" id="PIRSR601461-2"/>
    </source>
</evidence>
<dbReference type="FunFam" id="2.40.70.10:FF:000008">
    <property type="entry name" value="Cathepsin D"/>
    <property type="match status" value="1"/>
</dbReference>
<dbReference type="SUPFAM" id="SSF50630">
    <property type="entry name" value="Acid proteases"/>
    <property type="match status" value="1"/>
</dbReference>
<feature type="active site" evidence="2">
    <location>
        <position position="96"/>
    </location>
</feature>
<keyword evidence="4" id="KW-0645">Protease</keyword>
<evidence type="ECO:0000256" key="5">
    <source>
        <dbReference type="SAM" id="SignalP"/>
    </source>
</evidence>
<protein>
    <recommendedName>
        <fullName evidence="6">Peptidase A1 domain-containing protein</fullName>
    </recommendedName>
</protein>
<dbReference type="Gene3D" id="2.40.70.10">
    <property type="entry name" value="Acid Proteases"/>
    <property type="match status" value="2"/>
</dbReference>
<keyword evidence="4" id="KW-0064">Aspartyl protease</keyword>
<evidence type="ECO:0000313" key="7">
    <source>
        <dbReference type="EMBL" id="CAE0820014.1"/>
    </source>
</evidence>
<evidence type="ECO:0000256" key="2">
    <source>
        <dbReference type="PIRSR" id="PIRSR601461-1"/>
    </source>
</evidence>
<evidence type="ECO:0000256" key="1">
    <source>
        <dbReference type="ARBA" id="ARBA00007447"/>
    </source>
</evidence>
<feature type="signal peptide" evidence="5">
    <location>
        <begin position="1"/>
        <end position="18"/>
    </location>
</feature>
<feature type="domain" description="Peptidase A1" evidence="6">
    <location>
        <begin position="78"/>
        <end position="382"/>
    </location>
</feature>
<dbReference type="PRINTS" id="PR00792">
    <property type="entry name" value="PEPSIN"/>
</dbReference>